<dbReference type="EMBL" id="BONC01000023">
    <property type="protein sequence ID" value="GIF57433.1"/>
    <property type="molecule type" value="Genomic_DNA"/>
</dbReference>
<dbReference type="Proteomes" id="UP000624325">
    <property type="component" value="Unassembled WGS sequence"/>
</dbReference>
<evidence type="ECO:0000313" key="1">
    <source>
        <dbReference type="EMBL" id="GIF57433.1"/>
    </source>
</evidence>
<reference evidence="1 2" key="1">
    <citation type="submission" date="2021-01" db="EMBL/GenBank/DDBJ databases">
        <title>Whole genome shotgun sequence of Asanoa iriomotensis NBRC 100142.</title>
        <authorList>
            <person name="Komaki H."/>
            <person name="Tamura T."/>
        </authorList>
    </citation>
    <scope>NUCLEOTIDE SEQUENCE [LARGE SCALE GENOMIC DNA]</scope>
    <source>
        <strain evidence="1 2">NBRC 100142</strain>
    </source>
</reference>
<accession>A0ABQ4C3T6</accession>
<keyword evidence="2" id="KW-1185">Reference proteome</keyword>
<name>A0ABQ4C3T6_9ACTN</name>
<evidence type="ECO:0000313" key="2">
    <source>
        <dbReference type="Proteomes" id="UP000624325"/>
    </source>
</evidence>
<comment type="caution">
    <text evidence="1">The sequence shown here is derived from an EMBL/GenBank/DDBJ whole genome shotgun (WGS) entry which is preliminary data.</text>
</comment>
<organism evidence="1 2">
    <name type="scientific">Asanoa iriomotensis</name>
    <dbReference type="NCBI Taxonomy" id="234613"/>
    <lineage>
        <taxon>Bacteria</taxon>
        <taxon>Bacillati</taxon>
        <taxon>Actinomycetota</taxon>
        <taxon>Actinomycetes</taxon>
        <taxon>Micromonosporales</taxon>
        <taxon>Micromonosporaceae</taxon>
        <taxon>Asanoa</taxon>
    </lineage>
</organism>
<protein>
    <submittedName>
        <fullName evidence="1">Uncharacterized protein</fullName>
    </submittedName>
</protein>
<sequence length="57" mass="6614">MLQARAVDAGTQMPNVPIKIYTMTQQAIFHCPGCGVRLDKYYKKSTEQLRREDLNKR</sequence>
<gene>
    <name evidence="1" type="ORF">Air01nite_35280</name>
</gene>
<proteinExistence type="predicted"/>